<evidence type="ECO:0000256" key="10">
    <source>
        <dbReference type="RuleBase" id="RU363043"/>
    </source>
</evidence>
<dbReference type="InterPro" id="IPR000515">
    <property type="entry name" value="MetI-like"/>
</dbReference>
<dbReference type="NCBIfam" id="TIGR00974">
    <property type="entry name" value="3a0107s02c"/>
    <property type="match status" value="1"/>
</dbReference>
<evidence type="ECO:0000256" key="8">
    <source>
        <dbReference type="ARBA" id="ARBA00022989"/>
    </source>
</evidence>
<keyword evidence="13" id="KW-1185">Reference proteome</keyword>
<comment type="subcellular location">
    <subcellularLocation>
        <location evidence="10">Cell inner membrane</location>
        <topology evidence="10">Multi-pass membrane protein</topology>
    </subcellularLocation>
    <subcellularLocation>
        <location evidence="1">Cell membrane</location>
        <topology evidence="1">Multi-pass membrane protein</topology>
    </subcellularLocation>
</comment>
<gene>
    <name evidence="12" type="primary">pstA</name>
    <name evidence="12" type="ORF">QGN17_19425</name>
</gene>
<evidence type="ECO:0000256" key="9">
    <source>
        <dbReference type="ARBA" id="ARBA00023136"/>
    </source>
</evidence>
<dbReference type="Proteomes" id="UP001160625">
    <property type="component" value="Unassembled WGS sequence"/>
</dbReference>
<evidence type="ECO:0000256" key="1">
    <source>
        <dbReference type="ARBA" id="ARBA00004651"/>
    </source>
</evidence>
<name>A0ABT6N719_9SPHN</name>
<feature type="transmembrane region" description="Helical" evidence="10">
    <location>
        <begin position="250"/>
        <end position="273"/>
    </location>
</feature>
<dbReference type="PANTHER" id="PTHR42922">
    <property type="entry name" value="PHOSPHATE TRANSPORT SYSTEM PERMEASE PROTEIN PSTA"/>
    <property type="match status" value="1"/>
</dbReference>
<feature type="transmembrane region" description="Helical" evidence="10">
    <location>
        <begin position="12"/>
        <end position="37"/>
    </location>
</feature>
<protein>
    <recommendedName>
        <fullName evidence="3 10">Phosphate transport system permease protein PstA</fullName>
    </recommendedName>
</protein>
<feature type="transmembrane region" description="Helical" evidence="10">
    <location>
        <begin position="103"/>
        <end position="128"/>
    </location>
</feature>
<dbReference type="InterPro" id="IPR051408">
    <property type="entry name" value="Phosphate_transprt_permease"/>
</dbReference>
<keyword evidence="9 10" id="KW-0472">Membrane</keyword>
<organism evidence="12 13">
    <name type="scientific">Sphingomonas oryzagri</name>
    <dbReference type="NCBI Taxonomy" id="3042314"/>
    <lineage>
        <taxon>Bacteria</taxon>
        <taxon>Pseudomonadati</taxon>
        <taxon>Pseudomonadota</taxon>
        <taxon>Alphaproteobacteria</taxon>
        <taxon>Sphingomonadales</taxon>
        <taxon>Sphingomonadaceae</taxon>
        <taxon>Sphingomonas</taxon>
    </lineage>
</organism>
<keyword evidence="8 10" id="KW-1133">Transmembrane helix</keyword>
<keyword evidence="4" id="KW-0813">Transport</keyword>
<comment type="caution">
    <text evidence="12">The sequence shown here is derived from an EMBL/GenBank/DDBJ whole genome shotgun (WGS) entry which is preliminary data.</text>
</comment>
<evidence type="ECO:0000256" key="6">
    <source>
        <dbReference type="ARBA" id="ARBA00022592"/>
    </source>
</evidence>
<evidence type="ECO:0000256" key="3">
    <source>
        <dbReference type="ARBA" id="ARBA00016864"/>
    </source>
</evidence>
<feature type="transmembrane region" description="Helical" evidence="10">
    <location>
        <begin position="184"/>
        <end position="204"/>
    </location>
</feature>
<dbReference type="RefSeq" id="WP_281046262.1">
    <property type="nucleotide sequence ID" value="NZ_JARYGZ010000005.1"/>
</dbReference>
<feature type="domain" description="ABC transmembrane type-1" evidence="11">
    <location>
        <begin position="66"/>
        <end position="269"/>
    </location>
</feature>
<dbReference type="Pfam" id="PF00528">
    <property type="entry name" value="BPD_transp_1"/>
    <property type="match status" value="1"/>
</dbReference>
<feature type="transmembrane region" description="Helical" evidence="10">
    <location>
        <begin position="66"/>
        <end position="91"/>
    </location>
</feature>
<evidence type="ECO:0000256" key="4">
    <source>
        <dbReference type="ARBA" id="ARBA00022448"/>
    </source>
</evidence>
<dbReference type="PROSITE" id="PS50928">
    <property type="entry name" value="ABC_TM1"/>
    <property type="match status" value="1"/>
</dbReference>
<feature type="transmembrane region" description="Helical" evidence="10">
    <location>
        <begin position="134"/>
        <end position="152"/>
    </location>
</feature>
<dbReference type="EMBL" id="JARYGZ010000005">
    <property type="protein sequence ID" value="MDH7640913.1"/>
    <property type="molecule type" value="Genomic_DNA"/>
</dbReference>
<sequence length="279" mass="29449">MDRALRRKITNSVFIGLCGAATLVALAFLVMILWSLVAKGFGGLDAKIFTMTQPAPGSPGGLLNGIVGSIMMCVLGMVLAVIVGILAGTWLAEYGGKTMYGQIVRFLNDVLLSAPSILVGLFVYEILVKPFHGFSGYAGGVALGLLAVPIVTRTTEDMLTLQPNTLREAGMALGAGRGFVIRSIIWKAAGAGLFTGGLLGFARISGETAPLLFTSLGNQFVNYNMAKPMGSLPTTIFQFALSAYDDWQRLAWVGALLIAVAVLAVNIVGRLVARETHRP</sequence>
<dbReference type="SUPFAM" id="SSF161098">
    <property type="entry name" value="MetI-like"/>
    <property type="match status" value="1"/>
</dbReference>
<proteinExistence type="inferred from homology"/>
<dbReference type="InterPro" id="IPR035906">
    <property type="entry name" value="MetI-like_sf"/>
</dbReference>
<reference evidence="12" key="1">
    <citation type="submission" date="2023-04" db="EMBL/GenBank/DDBJ databases">
        <title>Sphingomonas sp. MAHUQ-71 isolated from rice field.</title>
        <authorList>
            <person name="Huq M.A."/>
        </authorList>
    </citation>
    <scope>NUCLEOTIDE SEQUENCE</scope>
    <source>
        <strain evidence="12">MAHUQ-71</strain>
    </source>
</reference>
<accession>A0ABT6N719</accession>
<dbReference type="PANTHER" id="PTHR42922:SF1">
    <property type="entry name" value="PHOSPHATE TRANSPORT SYSTEM PERMEASE PROTEIN PSTA"/>
    <property type="match status" value="1"/>
</dbReference>
<evidence type="ECO:0000313" key="13">
    <source>
        <dbReference type="Proteomes" id="UP001160625"/>
    </source>
</evidence>
<dbReference type="Gene3D" id="1.10.3720.10">
    <property type="entry name" value="MetI-like"/>
    <property type="match status" value="1"/>
</dbReference>
<evidence type="ECO:0000313" key="12">
    <source>
        <dbReference type="EMBL" id="MDH7640913.1"/>
    </source>
</evidence>
<evidence type="ECO:0000256" key="5">
    <source>
        <dbReference type="ARBA" id="ARBA00022475"/>
    </source>
</evidence>
<comment type="similarity">
    <text evidence="2 10">Belongs to the binding-protein-dependent transport system permease family. CysTW subfamily.</text>
</comment>
<keyword evidence="6" id="KW-0592">Phosphate transport</keyword>
<evidence type="ECO:0000256" key="7">
    <source>
        <dbReference type="ARBA" id="ARBA00022692"/>
    </source>
</evidence>
<keyword evidence="5 10" id="KW-1003">Cell membrane</keyword>
<dbReference type="CDD" id="cd06261">
    <property type="entry name" value="TM_PBP2"/>
    <property type="match status" value="1"/>
</dbReference>
<dbReference type="InterPro" id="IPR005672">
    <property type="entry name" value="Phosphate_PstA"/>
</dbReference>
<evidence type="ECO:0000256" key="2">
    <source>
        <dbReference type="ARBA" id="ARBA00007069"/>
    </source>
</evidence>
<evidence type="ECO:0000259" key="11">
    <source>
        <dbReference type="PROSITE" id="PS50928"/>
    </source>
</evidence>
<keyword evidence="7 10" id="KW-0812">Transmembrane</keyword>